<dbReference type="PANTHER" id="PTHR11697:SF230">
    <property type="entry name" value="ZINC FINGER, MYM DOMAIN CONTAINING 1"/>
    <property type="match status" value="1"/>
</dbReference>
<proteinExistence type="predicted"/>
<keyword evidence="3" id="KW-1185">Reference proteome</keyword>
<dbReference type="EMBL" id="NBSK02000002">
    <property type="protein sequence ID" value="KAJ0223231.1"/>
    <property type="molecule type" value="Genomic_DNA"/>
</dbReference>
<protein>
    <submittedName>
        <fullName evidence="2">Uncharacterized protein</fullName>
    </submittedName>
</protein>
<comment type="caution">
    <text evidence="2">The sequence shown here is derived from an EMBL/GenBank/DDBJ whole genome shotgun (WGS) entry which is preliminary data.</text>
</comment>
<keyword evidence="1" id="KW-1133">Transmembrane helix</keyword>
<sequence>MMNILMEIFKKKFLVLLQIKFGSIFVVNLGIHTFVSWLMTHEMSLKKKENGHKGIIQERFLDLVHVRDTLSLTLKTNMCRQLLHNQFGVSKIHDQGYDGARNRMDYMYLFLSFTINVVCASSKCHDELQKAKATEIEHLLELSEIESGKGLNQVRTLRRVGDTRWGSHFHFVCSLLNMFDCTHVVLQGIICNVPKIHSKYIQMQDAMQPKWTMPGRDKSYQL</sequence>
<organism evidence="2 3">
    <name type="scientific">Lactuca sativa</name>
    <name type="common">Garden lettuce</name>
    <dbReference type="NCBI Taxonomy" id="4236"/>
    <lineage>
        <taxon>Eukaryota</taxon>
        <taxon>Viridiplantae</taxon>
        <taxon>Streptophyta</taxon>
        <taxon>Embryophyta</taxon>
        <taxon>Tracheophyta</taxon>
        <taxon>Spermatophyta</taxon>
        <taxon>Magnoliopsida</taxon>
        <taxon>eudicotyledons</taxon>
        <taxon>Gunneridae</taxon>
        <taxon>Pentapetalae</taxon>
        <taxon>asterids</taxon>
        <taxon>campanulids</taxon>
        <taxon>Asterales</taxon>
        <taxon>Asteraceae</taxon>
        <taxon>Cichorioideae</taxon>
        <taxon>Cichorieae</taxon>
        <taxon>Lactucinae</taxon>
        <taxon>Lactuca</taxon>
    </lineage>
</organism>
<dbReference type="Proteomes" id="UP000235145">
    <property type="component" value="Unassembled WGS sequence"/>
</dbReference>
<keyword evidence="1" id="KW-0472">Membrane</keyword>
<dbReference type="PANTHER" id="PTHR11697">
    <property type="entry name" value="GENERAL TRANSCRIPTION FACTOR 2-RELATED ZINC FINGER PROTEIN"/>
    <property type="match status" value="1"/>
</dbReference>
<evidence type="ECO:0000313" key="2">
    <source>
        <dbReference type="EMBL" id="KAJ0223231.1"/>
    </source>
</evidence>
<dbReference type="InterPro" id="IPR055298">
    <property type="entry name" value="AtLOH3-like"/>
</dbReference>
<evidence type="ECO:0000256" key="1">
    <source>
        <dbReference type="SAM" id="Phobius"/>
    </source>
</evidence>
<accession>A0A9R1WDE4</accession>
<reference evidence="2 3" key="1">
    <citation type="journal article" date="2017" name="Nat. Commun.">
        <title>Genome assembly with in vitro proximity ligation data and whole-genome triplication in lettuce.</title>
        <authorList>
            <person name="Reyes-Chin-Wo S."/>
            <person name="Wang Z."/>
            <person name="Yang X."/>
            <person name="Kozik A."/>
            <person name="Arikit S."/>
            <person name="Song C."/>
            <person name="Xia L."/>
            <person name="Froenicke L."/>
            <person name="Lavelle D.O."/>
            <person name="Truco M.J."/>
            <person name="Xia R."/>
            <person name="Zhu S."/>
            <person name="Xu C."/>
            <person name="Xu H."/>
            <person name="Xu X."/>
            <person name="Cox K."/>
            <person name="Korf I."/>
            <person name="Meyers B.C."/>
            <person name="Michelmore R.W."/>
        </authorList>
    </citation>
    <scope>NUCLEOTIDE SEQUENCE [LARGE SCALE GENOMIC DNA]</scope>
    <source>
        <strain evidence="3">cv. Salinas</strain>
        <tissue evidence="2">Seedlings</tissue>
    </source>
</reference>
<name>A0A9R1WDE4_LACSA</name>
<feature type="transmembrane region" description="Helical" evidence="1">
    <location>
        <begin position="21"/>
        <end position="39"/>
    </location>
</feature>
<gene>
    <name evidence="2" type="ORF">LSAT_V11C200095870</name>
</gene>
<keyword evidence="1" id="KW-0812">Transmembrane</keyword>
<evidence type="ECO:0000313" key="3">
    <source>
        <dbReference type="Proteomes" id="UP000235145"/>
    </source>
</evidence>
<dbReference type="AlphaFoldDB" id="A0A9R1WDE4"/>